<dbReference type="GO" id="GO:0001525">
    <property type="term" value="P:angiogenesis"/>
    <property type="evidence" value="ECO:0007669"/>
    <property type="project" value="TreeGrafter"/>
</dbReference>
<evidence type="ECO:0000313" key="3">
    <source>
        <dbReference type="Proteomes" id="UP001279410"/>
    </source>
</evidence>
<gene>
    <name evidence="2" type="ORF">AKAME5_002953800</name>
</gene>
<sequence>MSTLFQRHGPKMKCFSCIMKESHRIKKTIAGPVCNTTWDGWLCWDELKLASQQSRAVQKTDDFDPHAVASKVCTETGEWGRHPESNRTWTNFTNCKANTTHHKTVRRKK</sequence>
<evidence type="ECO:0000313" key="2">
    <source>
        <dbReference type="EMBL" id="GLD47222.1"/>
    </source>
</evidence>
<dbReference type="EMBL" id="BRZM01006440">
    <property type="protein sequence ID" value="GLD47222.1"/>
    <property type="molecule type" value="Genomic_DNA"/>
</dbReference>
<dbReference type="GO" id="GO:0001605">
    <property type="term" value="F:adrenomedullin receptor activity"/>
    <property type="evidence" value="ECO:0007669"/>
    <property type="project" value="TreeGrafter"/>
</dbReference>
<proteinExistence type="predicted"/>
<dbReference type="GO" id="GO:0001635">
    <property type="term" value="F:calcitonin gene-related peptide receptor activity"/>
    <property type="evidence" value="ECO:0007669"/>
    <property type="project" value="TreeGrafter"/>
</dbReference>
<dbReference type="Proteomes" id="UP001279410">
    <property type="component" value="Unassembled WGS sequence"/>
</dbReference>
<evidence type="ECO:0000259" key="1">
    <source>
        <dbReference type="PROSITE" id="PS50227"/>
    </source>
</evidence>
<keyword evidence="3" id="KW-1185">Reference proteome</keyword>
<dbReference type="PROSITE" id="PS50227">
    <property type="entry name" value="G_PROTEIN_RECEP_F2_3"/>
    <property type="match status" value="1"/>
</dbReference>
<dbReference type="SMART" id="SM00008">
    <property type="entry name" value="HormR"/>
    <property type="match status" value="1"/>
</dbReference>
<dbReference type="InterPro" id="IPR001879">
    <property type="entry name" value="GPCR_2_extracellular_dom"/>
</dbReference>
<keyword evidence="2" id="KW-0675">Receptor</keyword>
<protein>
    <submittedName>
        <fullName evidence="2">Calcitonin gene-related peptide type 1 receptor-like isoform X1</fullName>
    </submittedName>
</protein>
<reference evidence="2" key="1">
    <citation type="submission" date="2022-08" db="EMBL/GenBank/DDBJ databases">
        <title>Genome sequencing of akame (Lates japonicus).</title>
        <authorList>
            <person name="Hashiguchi Y."/>
            <person name="Takahashi H."/>
        </authorList>
    </citation>
    <scope>NUCLEOTIDE SEQUENCE</scope>
    <source>
        <strain evidence="2">Kochi</strain>
    </source>
</reference>
<dbReference type="Gene3D" id="4.10.1240.10">
    <property type="entry name" value="GPCR, family 2, extracellular hormone receptor domain"/>
    <property type="match status" value="1"/>
</dbReference>
<dbReference type="Pfam" id="PF02793">
    <property type="entry name" value="HRM"/>
    <property type="match status" value="1"/>
</dbReference>
<name>A0AAD3QWA1_LATJO</name>
<organism evidence="2 3">
    <name type="scientific">Lates japonicus</name>
    <name type="common">Japanese lates</name>
    <dbReference type="NCBI Taxonomy" id="270547"/>
    <lineage>
        <taxon>Eukaryota</taxon>
        <taxon>Metazoa</taxon>
        <taxon>Chordata</taxon>
        <taxon>Craniata</taxon>
        <taxon>Vertebrata</taxon>
        <taxon>Euteleostomi</taxon>
        <taxon>Actinopterygii</taxon>
        <taxon>Neopterygii</taxon>
        <taxon>Teleostei</taxon>
        <taxon>Neoteleostei</taxon>
        <taxon>Acanthomorphata</taxon>
        <taxon>Carangaria</taxon>
        <taxon>Carangaria incertae sedis</taxon>
        <taxon>Centropomidae</taxon>
        <taxon>Lates</taxon>
    </lineage>
</organism>
<dbReference type="SUPFAM" id="SSF111418">
    <property type="entry name" value="Hormone receptor domain"/>
    <property type="match status" value="1"/>
</dbReference>
<dbReference type="GO" id="GO:0007189">
    <property type="term" value="P:adenylate cyclase-activating G protein-coupled receptor signaling pathway"/>
    <property type="evidence" value="ECO:0007669"/>
    <property type="project" value="TreeGrafter"/>
</dbReference>
<dbReference type="InterPro" id="IPR050332">
    <property type="entry name" value="GPCR_2"/>
</dbReference>
<accession>A0AAD3QWA1</accession>
<dbReference type="InterPro" id="IPR036445">
    <property type="entry name" value="GPCR_2_extracell_dom_sf"/>
</dbReference>
<comment type="caution">
    <text evidence="2">The sequence shown here is derived from an EMBL/GenBank/DDBJ whole genome shotgun (WGS) entry which is preliminary data.</text>
</comment>
<dbReference type="PANTHER" id="PTHR45620">
    <property type="entry name" value="PDF RECEPTOR-LIKE PROTEIN-RELATED"/>
    <property type="match status" value="1"/>
</dbReference>
<dbReference type="PANTHER" id="PTHR45620:SF21">
    <property type="entry name" value="CALCITONIN GENE-RELATED PEPTIDE TYPE 1 RECEPTOR"/>
    <property type="match status" value="1"/>
</dbReference>
<dbReference type="GO" id="GO:0005886">
    <property type="term" value="C:plasma membrane"/>
    <property type="evidence" value="ECO:0007669"/>
    <property type="project" value="TreeGrafter"/>
</dbReference>
<dbReference type="AlphaFoldDB" id="A0AAD3QWA1"/>
<feature type="domain" description="G-protein coupled receptors family 2 profile 1" evidence="1">
    <location>
        <begin position="13"/>
        <end position="99"/>
    </location>
</feature>